<dbReference type="InterPro" id="IPR011055">
    <property type="entry name" value="Dup_hybrid_motif"/>
</dbReference>
<evidence type="ECO:0000313" key="2">
    <source>
        <dbReference type="EMBL" id="KIL36413.1"/>
    </source>
</evidence>
<reference evidence="2 3" key="1">
    <citation type="submission" date="2014-12" db="EMBL/GenBank/DDBJ databases">
        <title>Draft genome sequence of Cohnella kolymensis strain B-2846.</title>
        <authorList>
            <person name="Karlyshev A.V."/>
            <person name="Kudryashova E.B."/>
        </authorList>
    </citation>
    <scope>NUCLEOTIDE SEQUENCE [LARGE SCALE GENOMIC DNA]</scope>
    <source>
        <strain evidence="2 3">VKM B-2846</strain>
    </source>
</reference>
<proteinExistence type="predicted"/>
<gene>
    <name evidence="2" type="ORF">SD71_08040</name>
</gene>
<protein>
    <recommendedName>
        <fullName evidence="1">M23ase beta-sheet core domain-containing protein</fullName>
    </recommendedName>
</protein>
<dbReference type="EMBL" id="JXAL01000009">
    <property type="protein sequence ID" value="KIL36413.1"/>
    <property type="molecule type" value="Genomic_DNA"/>
</dbReference>
<evidence type="ECO:0000259" key="1">
    <source>
        <dbReference type="Pfam" id="PF01551"/>
    </source>
</evidence>
<feature type="domain" description="M23ase beta-sheet core" evidence="1">
    <location>
        <begin position="2"/>
        <end position="63"/>
    </location>
</feature>
<organism evidence="2 3">
    <name type="scientific">Cohnella kolymensis</name>
    <dbReference type="NCBI Taxonomy" id="1590652"/>
    <lineage>
        <taxon>Bacteria</taxon>
        <taxon>Bacillati</taxon>
        <taxon>Bacillota</taxon>
        <taxon>Bacilli</taxon>
        <taxon>Bacillales</taxon>
        <taxon>Paenibacillaceae</taxon>
        <taxon>Cohnella</taxon>
    </lineage>
</organism>
<dbReference type="Proteomes" id="UP000054526">
    <property type="component" value="Unassembled WGS sequence"/>
</dbReference>
<dbReference type="CDD" id="cd12797">
    <property type="entry name" value="M23_peptidase"/>
    <property type="match status" value="1"/>
</dbReference>
<dbReference type="Pfam" id="PF01551">
    <property type="entry name" value="Peptidase_M23"/>
    <property type="match status" value="1"/>
</dbReference>
<sequence length="70" mass="7615">MTVLVQHPNQVITVYGNLESASVKLNDWLETGDKLGRLKTSAGGDHEGVLYFTVQQKGKSVDPADVVPFD</sequence>
<name>A0ABR5A6N0_9BACL</name>
<accession>A0ABR5A6N0</accession>
<keyword evidence="3" id="KW-1185">Reference proteome</keyword>
<dbReference type="InterPro" id="IPR016047">
    <property type="entry name" value="M23ase_b-sheet_dom"/>
</dbReference>
<dbReference type="SUPFAM" id="SSF51261">
    <property type="entry name" value="Duplicated hybrid motif"/>
    <property type="match status" value="1"/>
</dbReference>
<evidence type="ECO:0000313" key="3">
    <source>
        <dbReference type="Proteomes" id="UP000054526"/>
    </source>
</evidence>
<comment type="caution">
    <text evidence="2">The sequence shown here is derived from an EMBL/GenBank/DDBJ whole genome shotgun (WGS) entry which is preliminary data.</text>
</comment>
<dbReference type="Gene3D" id="2.70.70.10">
    <property type="entry name" value="Glucose Permease (Domain IIA)"/>
    <property type="match status" value="1"/>
</dbReference>